<dbReference type="Proteomes" id="UP000193942">
    <property type="component" value="Unassembled WGS sequence"/>
</dbReference>
<proteinExistence type="predicted"/>
<protein>
    <submittedName>
        <fullName evidence="3">Type-F conjugative transfer system protein TrbI</fullName>
    </submittedName>
</protein>
<evidence type="ECO:0000256" key="2">
    <source>
        <dbReference type="SAM" id="Phobius"/>
    </source>
</evidence>
<name>A0A1X3IU71_ECOLX</name>
<comment type="caution">
    <text evidence="3">The sequence shown here is derived from an EMBL/GenBank/DDBJ whole genome shotgun (WGS) entry which is preliminary data.</text>
</comment>
<dbReference type="RefSeq" id="WP_085453330.1">
    <property type="nucleotide sequence ID" value="NZ_ADIZ01000046.1"/>
</dbReference>
<dbReference type="NCBIfam" id="TIGR02744">
    <property type="entry name" value="TrbI_Ftype"/>
    <property type="match status" value="1"/>
</dbReference>
<organism evidence="3 4">
    <name type="scientific">Escherichia coli TA447</name>
    <dbReference type="NCBI Taxonomy" id="656447"/>
    <lineage>
        <taxon>Bacteria</taxon>
        <taxon>Pseudomonadati</taxon>
        <taxon>Pseudomonadota</taxon>
        <taxon>Gammaproteobacteria</taxon>
        <taxon>Enterobacterales</taxon>
        <taxon>Enterobacteriaceae</taxon>
        <taxon>Escherichia</taxon>
    </lineage>
</organism>
<keyword evidence="2" id="KW-0812">Transmembrane</keyword>
<dbReference type="InterPro" id="IPR014115">
    <property type="entry name" value="TrbI_Ftype"/>
</dbReference>
<dbReference type="EMBL" id="ADIZ01000046">
    <property type="protein sequence ID" value="OSK88040.1"/>
    <property type="molecule type" value="Genomic_DNA"/>
</dbReference>
<feature type="transmembrane region" description="Helical" evidence="2">
    <location>
        <begin position="31"/>
        <end position="51"/>
    </location>
</feature>
<evidence type="ECO:0000313" key="3">
    <source>
        <dbReference type="EMBL" id="OSK88040.1"/>
    </source>
</evidence>
<gene>
    <name evidence="3" type="ORF">ECXG_04239</name>
</gene>
<reference evidence="3 4" key="1">
    <citation type="submission" date="2010-04" db="EMBL/GenBank/DDBJ databases">
        <title>The Genome Sequence of Escherichia coli TA447.</title>
        <authorList>
            <consortium name="The Broad Institute Genome Sequencing Platform"/>
            <consortium name="The Broad Institute Genome Sequencing Center for Infectious Disease"/>
            <person name="Feldgarden M."/>
            <person name="Gordon D.M."/>
            <person name="Johnson J.R."/>
            <person name="Johnston B.D."/>
            <person name="Young S."/>
            <person name="Zeng Q."/>
            <person name="Koehrsen M."/>
            <person name="Alvarado L."/>
            <person name="Berlin A.M."/>
            <person name="Borenstein D."/>
            <person name="Chapman S.B."/>
            <person name="Chen Z."/>
            <person name="Engels R."/>
            <person name="Freedman E."/>
            <person name="Gellesch M."/>
            <person name="Goldberg J."/>
            <person name="Griggs A."/>
            <person name="Gujja S."/>
            <person name="Heilman E.R."/>
            <person name="Heiman D.I."/>
            <person name="Hepburn T.A."/>
            <person name="Howarth C."/>
            <person name="Jen D."/>
            <person name="Larson L."/>
            <person name="Mehta T."/>
            <person name="Park D."/>
            <person name="Pearson M."/>
            <person name="Richards J."/>
            <person name="Roberts A."/>
            <person name="Saif S."/>
            <person name="Shea T.D."/>
            <person name="Shenoy N."/>
            <person name="Sisk P."/>
            <person name="Stolte C."/>
            <person name="Sykes S.N."/>
            <person name="Walk T."/>
            <person name="White J."/>
            <person name="Yandava C."/>
            <person name="Haas B."/>
            <person name="Henn M.R."/>
            <person name="Nusbaum C."/>
            <person name="Birren B."/>
        </authorList>
    </citation>
    <scope>NUCLEOTIDE SEQUENCE [LARGE SCALE GENOMIC DNA]</scope>
    <source>
        <strain evidence="3 4">TA447</strain>
    </source>
</reference>
<keyword evidence="2" id="KW-1133">Transmembrane helix</keyword>
<dbReference type="Pfam" id="PF09677">
    <property type="entry name" value="TrbI_Ftype"/>
    <property type="match status" value="1"/>
</dbReference>
<keyword evidence="2" id="KW-0472">Membrane</keyword>
<dbReference type="AlphaFoldDB" id="A0A1X3IU71"/>
<accession>A0A1X3IU71</accession>
<sequence length="139" mass="14985">MDTTDTLPPPAETTDHRPGQRSRRRLRCLKSVACVVAGMVMLNAGISLWLAEWRQPVTVSFDMAGTVNSFMSQAAAQALDEAQIKTLTARFNSALSDSLTAYQREHRAVIIVAPAVVGGAEDITAEIQQAVATRMAEGK</sequence>
<evidence type="ECO:0000313" key="4">
    <source>
        <dbReference type="Proteomes" id="UP000193942"/>
    </source>
</evidence>
<feature type="region of interest" description="Disordered" evidence="1">
    <location>
        <begin position="1"/>
        <end position="23"/>
    </location>
</feature>
<evidence type="ECO:0000256" key="1">
    <source>
        <dbReference type="SAM" id="MobiDB-lite"/>
    </source>
</evidence>